<dbReference type="InterPro" id="IPR036388">
    <property type="entry name" value="WH-like_DNA-bd_sf"/>
</dbReference>
<dbReference type="AlphaFoldDB" id="B9Y481"/>
<organism evidence="4 5">
    <name type="scientific">Holdemania filiformis DSM 12042</name>
    <dbReference type="NCBI Taxonomy" id="545696"/>
    <lineage>
        <taxon>Bacteria</taxon>
        <taxon>Bacillati</taxon>
        <taxon>Bacillota</taxon>
        <taxon>Erysipelotrichia</taxon>
        <taxon>Erysipelotrichales</taxon>
        <taxon>Erysipelotrichaceae</taxon>
        <taxon>Holdemania</taxon>
    </lineage>
</organism>
<dbReference type="InterPro" id="IPR007737">
    <property type="entry name" value="Mga_HTH"/>
</dbReference>
<comment type="caution">
    <text evidence="4">The sequence shown here is derived from an EMBL/GenBank/DDBJ whole genome shotgun (WGS) entry which is preliminary data.</text>
</comment>
<dbReference type="PANTHER" id="PTHR30185:SF13">
    <property type="entry name" value="LICABCH OPERON REGULATOR-RELATED"/>
    <property type="match status" value="1"/>
</dbReference>
<feature type="domain" description="Mga helix-turn-helix" evidence="3">
    <location>
        <begin position="95"/>
        <end position="166"/>
    </location>
</feature>
<dbReference type="HOGENOM" id="CLU_408095_0_0_9"/>
<dbReference type="PANTHER" id="PTHR30185">
    <property type="entry name" value="CRYPTIC BETA-GLUCOSIDE BGL OPERON ANTITERMINATOR"/>
    <property type="match status" value="1"/>
</dbReference>
<accession>B9Y481</accession>
<reference evidence="4 5" key="2">
    <citation type="submission" date="2009-02" db="EMBL/GenBank/DDBJ databases">
        <title>Draft genome sequence of Holdemania filiformis DSM 12042.</title>
        <authorList>
            <person name="Sudarsanam P."/>
            <person name="Ley R."/>
            <person name="Guruge J."/>
            <person name="Turnbaugh P.J."/>
            <person name="Mahowald M."/>
            <person name="Liep D."/>
            <person name="Gordon J."/>
        </authorList>
    </citation>
    <scope>NUCLEOTIDE SEQUENCE [LARGE SCALE GENOMIC DNA]</scope>
    <source>
        <strain evidence="4 5">DSM 12042</strain>
    </source>
</reference>
<evidence type="ECO:0000259" key="3">
    <source>
        <dbReference type="Pfam" id="PF05043"/>
    </source>
</evidence>
<evidence type="ECO:0000256" key="2">
    <source>
        <dbReference type="ARBA" id="ARBA00023163"/>
    </source>
</evidence>
<dbReference type="Gene3D" id="1.10.10.10">
    <property type="entry name" value="Winged helix-like DNA-binding domain superfamily/Winged helix DNA-binding domain"/>
    <property type="match status" value="1"/>
</dbReference>
<protein>
    <submittedName>
        <fullName evidence="4">HTH domain protein</fullName>
    </submittedName>
</protein>
<keyword evidence="2" id="KW-0804">Transcription</keyword>
<proteinExistence type="predicted"/>
<evidence type="ECO:0000313" key="5">
    <source>
        <dbReference type="Proteomes" id="UP000005950"/>
    </source>
</evidence>
<dbReference type="InterPro" id="IPR050661">
    <property type="entry name" value="BglG_antiterminators"/>
</dbReference>
<evidence type="ECO:0000256" key="1">
    <source>
        <dbReference type="ARBA" id="ARBA00023015"/>
    </source>
</evidence>
<sequence length="647" mass="75314">MLSTIGRKILQHISSCDSYVSGEELSKICNVSINTIRKEIDLINHELAGKGCFIETKVAVGYSLTIRDPQAAAPFLTQSLKEFRRFDYLNYSAFSMAYLILMKLLTASSYTSVEALVGSLFCSRSTILRTLDQVQLILNPFQLEMKVRRNYGLIIQGDEWSKRICLIFIHKVFAHENKPQIYTGAFGALFLNQTDYPQILQDQILRYFGNHPDITIPNIHVIKLTQYVLLAKTRSRYASEIQYDSSRQNRIRQLRAYTAAKELYAVFPAYFKENLHENDILSLAALIACCMTLKSTDQIPLEDQPGIFQEVRDSLAFIRQYYELEGCLDTSFYNAFACYLYCLNLKKEFNFCTDSEELTTSTKIGLWTADLCSLFALFYKNKTGVHLNETDLAEAYYIFNAAIYKQNYTFNKMNVAVVSRQGRYYSESFAARLMTSSSRYIKNIRVLEVTELYETDLDVYDAIITDIYSSSLPKKDHSTYIEFNHHRDSPEYKDLSDFLIRYFNQQALPLFQAVNFRKTDFKRKQDVYDAIFSLYAQELGDREAFFRDLQLRDSFISNEKKQDLVLINTLALRIPRPVFEVFVNHKPIAWNQNKAHVFIFYQYGDGSRENVQRISYLLKQFLHQNALFLNTLYEQSYDEVVDCFNIL</sequence>
<dbReference type="RefSeq" id="WP_006057822.1">
    <property type="nucleotide sequence ID" value="NZ_GG657553.1"/>
</dbReference>
<dbReference type="eggNOG" id="COG3711">
    <property type="taxonomic scope" value="Bacteria"/>
</dbReference>
<dbReference type="EMBL" id="ACCF01000045">
    <property type="protein sequence ID" value="EEF69186.1"/>
    <property type="molecule type" value="Genomic_DNA"/>
</dbReference>
<dbReference type="Proteomes" id="UP000005950">
    <property type="component" value="Unassembled WGS sequence"/>
</dbReference>
<name>B9Y481_9FIRM</name>
<dbReference type="OrthoDB" id="1643971at2"/>
<gene>
    <name evidence="4" type="ORF">HOLDEFILI_00612</name>
</gene>
<evidence type="ECO:0000313" key="4">
    <source>
        <dbReference type="EMBL" id="EEF69186.1"/>
    </source>
</evidence>
<dbReference type="STRING" id="545696.HOLDEFILI_00612"/>
<reference evidence="4 5" key="1">
    <citation type="submission" date="2008-12" db="EMBL/GenBank/DDBJ databases">
        <authorList>
            <person name="Fulton L."/>
            <person name="Clifton S."/>
            <person name="Fulton B."/>
            <person name="Xu J."/>
            <person name="Minx P."/>
            <person name="Pepin K.H."/>
            <person name="Johnson M."/>
            <person name="Bhonagiri V."/>
            <person name="Nash W.E."/>
            <person name="Mardis E.R."/>
            <person name="Wilson R.K."/>
        </authorList>
    </citation>
    <scope>NUCLEOTIDE SEQUENCE [LARGE SCALE GENOMIC DNA]</scope>
    <source>
        <strain evidence="4 5">DSM 12042</strain>
    </source>
</reference>
<keyword evidence="1" id="KW-0805">Transcription regulation</keyword>
<dbReference type="Pfam" id="PF05043">
    <property type="entry name" value="Mga"/>
    <property type="match status" value="1"/>
</dbReference>